<dbReference type="Proteomes" id="UP000478052">
    <property type="component" value="Unassembled WGS sequence"/>
</dbReference>
<dbReference type="GO" id="GO:0046983">
    <property type="term" value="F:protein dimerization activity"/>
    <property type="evidence" value="ECO:0007669"/>
    <property type="project" value="InterPro"/>
</dbReference>
<organism evidence="2 3">
    <name type="scientific">Aphis craccivora</name>
    <name type="common">Cowpea aphid</name>
    <dbReference type="NCBI Taxonomy" id="307492"/>
    <lineage>
        <taxon>Eukaryota</taxon>
        <taxon>Metazoa</taxon>
        <taxon>Ecdysozoa</taxon>
        <taxon>Arthropoda</taxon>
        <taxon>Hexapoda</taxon>
        <taxon>Insecta</taxon>
        <taxon>Pterygota</taxon>
        <taxon>Neoptera</taxon>
        <taxon>Paraneoptera</taxon>
        <taxon>Hemiptera</taxon>
        <taxon>Sternorrhyncha</taxon>
        <taxon>Aphidomorpha</taxon>
        <taxon>Aphidoidea</taxon>
        <taxon>Aphididae</taxon>
        <taxon>Aphidini</taxon>
        <taxon>Aphis</taxon>
        <taxon>Aphis</taxon>
    </lineage>
</organism>
<dbReference type="InterPro" id="IPR052958">
    <property type="entry name" value="IFN-induced_PKR_regulator"/>
</dbReference>
<dbReference type="EMBL" id="VUJU01012641">
    <property type="protein sequence ID" value="KAF0707171.1"/>
    <property type="molecule type" value="Genomic_DNA"/>
</dbReference>
<keyword evidence="3" id="KW-1185">Reference proteome</keyword>
<name>A0A6G0VS10_APHCR</name>
<protein>
    <submittedName>
        <fullName evidence="2">52 kDa repressor of the inhibitor of the protein kinase-like</fullName>
    </submittedName>
</protein>
<dbReference type="OrthoDB" id="10068424at2759"/>
<reference evidence="2 3" key="1">
    <citation type="submission" date="2019-08" db="EMBL/GenBank/DDBJ databases">
        <title>Whole genome of Aphis craccivora.</title>
        <authorList>
            <person name="Voronova N.V."/>
            <person name="Shulinski R.S."/>
            <person name="Bandarenka Y.V."/>
            <person name="Zhorov D.G."/>
            <person name="Warner D."/>
        </authorList>
    </citation>
    <scope>NUCLEOTIDE SEQUENCE [LARGE SCALE GENOMIC DNA]</scope>
    <source>
        <strain evidence="2">180601</strain>
        <tissue evidence="2">Whole Body</tissue>
    </source>
</reference>
<dbReference type="InterPro" id="IPR008906">
    <property type="entry name" value="HATC_C_dom"/>
</dbReference>
<sequence length="119" mass="13663">MNINTFNDGNFRALLRFRVDSGDTILEEHLKNGDCNILMCPNIWKLLQVLATIPSIPMSTATPERTFSSLKRLKTYLRNSTGETRLNGLALMSIHREINVDQEEVQNRLAKQSKRMMLL</sequence>
<comment type="caution">
    <text evidence="2">The sequence shown here is derived from an EMBL/GenBank/DDBJ whole genome shotgun (WGS) entry which is preliminary data.</text>
</comment>
<evidence type="ECO:0000313" key="3">
    <source>
        <dbReference type="Proteomes" id="UP000478052"/>
    </source>
</evidence>
<dbReference type="AlphaFoldDB" id="A0A6G0VS10"/>
<dbReference type="PANTHER" id="PTHR46289:SF14">
    <property type="entry name" value="DUF4371 DOMAIN-CONTAINING PROTEIN"/>
    <property type="match status" value="1"/>
</dbReference>
<accession>A0A6G0VS10</accession>
<evidence type="ECO:0000259" key="1">
    <source>
        <dbReference type="Pfam" id="PF05699"/>
    </source>
</evidence>
<gene>
    <name evidence="2" type="ORF">FWK35_00027102</name>
</gene>
<feature type="domain" description="HAT C-terminal dimerisation" evidence="1">
    <location>
        <begin position="39"/>
        <end position="97"/>
    </location>
</feature>
<dbReference type="PANTHER" id="PTHR46289">
    <property type="entry name" value="52 KDA REPRESSOR OF THE INHIBITOR OF THE PROTEIN KINASE-LIKE PROTEIN-RELATED"/>
    <property type="match status" value="1"/>
</dbReference>
<dbReference type="Pfam" id="PF05699">
    <property type="entry name" value="Dimer_Tnp_hAT"/>
    <property type="match status" value="1"/>
</dbReference>
<proteinExistence type="predicted"/>
<evidence type="ECO:0000313" key="2">
    <source>
        <dbReference type="EMBL" id="KAF0707171.1"/>
    </source>
</evidence>